<dbReference type="SUPFAM" id="SSF48371">
    <property type="entry name" value="ARM repeat"/>
    <property type="match status" value="1"/>
</dbReference>
<dbReference type="Proteomes" id="UP000256970">
    <property type="component" value="Unassembled WGS sequence"/>
</dbReference>
<dbReference type="InterPro" id="IPR011989">
    <property type="entry name" value="ARM-like"/>
</dbReference>
<sequence>MLKTVTEEELHALAHKLKLAAVSDEHRAEALETTQHLLELITTAPEPAKACMMLGSEPGILAALQSLLAAYTMDSATLLSGLTLLACIAGGPASCKEAISSSPCRLLGTLAALLSHSNPQLAAAAARCTKMLTSRAQPGVCLRLLQKQRNCGPPAVLLAQLVQAAAAAGPDSACALAGEEAAAALANLATAVPGQLVSQKGVVSALIAGMRSRDIQLQLLGAGALAALAADPAAAAAAAKSKGAKLVPVLASLLEAEAPELVCASAAALQCFALHCSPAFKEFIAATATGHRHGSSKSTVMATLALLAGGSNSNSSSKAVSRAAAQALAALLEGCPHNVKLLCKQEGPAGASVVDMLIACLRNDGGHSSSSSSSGDASIKAASASLAALEEVA</sequence>
<protein>
    <submittedName>
        <fullName evidence="1">Uncharacterized protein</fullName>
    </submittedName>
</protein>
<dbReference type="AlphaFoldDB" id="A0A383VB25"/>
<reference evidence="1 2" key="1">
    <citation type="submission" date="2016-10" db="EMBL/GenBank/DDBJ databases">
        <authorList>
            <person name="Cai Z."/>
        </authorList>
    </citation>
    <scope>NUCLEOTIDE SEQUENCE [LARGE SCALE GENOMIC DNA]</scope>
</reference>
<evidence type="ECO:0000313" key="1">
    <source>
        <dbReference type="EMBL" id="SZX61962.1"/>
    </source>
</evidence>
<accession>A0A383VB25</accession>
<proteinExistence type="predicted"/>
<organism evidence="1 2">
    <name type="scientific">Tetradesmus obliquus</name>
    <name type="common">Green alga</name>
    <name type="synonym">Acutodesmus obliquus</name>
    <dbReference type="NCBI Taxonomy" id="3088"/>
    <lineage>
        <taxon>Eukaryota</taxon>
        <taxon>Viridiplantae</taxon>
        <taxon>Chlorophyta</taxon>
        <taxon>core chlorophytes</taxon>
        <taxon>Chlorophyceae</taxon>
        <taxon>CS clade</taxon>
        <taxon>Sphaeropleales</taxon>
        <taxon>Scenedesmaceae</taxon>
        <taxon>Tetradesmus</taxon>
    </lineage>
</organism>
<dbReference type="Gene3D" id="1.25.10.10">
    <property type="entry name" value="Leucine-rich Repeat Variant"/>
    <property type="match status" value="1"/>
</dbReference>
<keyword evidence="2" id="KW-1185">Reference proteome</keyword>
<gene>
    <name evidence="1" type="ORF">BQ4739_LOCUS2512</name>
</gene>
<name>A0A383VB25_TETOB</name>
<dbReference type="InterPro" id="IPR016024">
    <property type="entry name" value="ARM-type_fold"/>
</dbReference>
<evidence type="ECO:0000313" key="2">
    <source>
        <dbReference type="Proteomes" id="UP000256970"/>
    </source>
</evidence>
<dbReference type="EMBL" id="FNXT01000186">
    <property type="protein sequence ID" value="SZX61962.1"/>
    <property type="molecule type" value="Genomic_DNA"/>
</dbReference>